<dbReference type="InterPro" id="IPR036237">
    <property type="entry name" value="Xyl_isomerase-like_sf"/>
</dbReference>
<dbReference type="Gene3D" id="3.20.20.150">
    <property type="entry name" value="Divalent-metal-dependent TIM barrel enzymes"/>
    <property type="match status" value="1"/>
</dbReference>
<sequence length="411" mass="46822">MNIGQGYHLTYCTNIHPGETWAEVFETLRNYVLPIKAELSPDKPFGIGLRLSNQASQDLSTAHHLAEFKTWLDQHGLYIFTMNGFPYGGFHGQVVKDTVYKPDWTTPERLEYTQRLSRLLAVLLPEGLEGGISTSPLSYKPWLAGDATQTQATFEQSSKHLGMLVETLYHLQRETGRTIHIDIEPEPDCLLENTAELIDYYQNWLLPVGSDYLGTRLGLSPELAEQAIRKHIQVCYDVCHFALEYEEPAVTFQQLAEAGIRIGKVQISAALKAVLPANTAEREPIKNALQPFIESTYLHQVIVKNENGSLTHYPDLPPALPHINDPEAREWRTHFHVPIFINRYQQLESTQNDIKKVLALLKENPITKHLEAETYTWGVLPPELKQELGHSIVRELAWVLQQWQKPTEHTP</sequence>
<organism evidence="1">
    <name type="scientific">uncultured Adhaeribacter sp</name>
    <dbReference type="NCBI Taxonomy" id="448109"/>
    <lineage>
        <taxon>Bacteria</taxon>
        <taxon>Pseudomonadati</taxon>
        <taxon>Bacteroidota</taxon>
        <taxon>Cytophagia</taxon>
        <taxon>Cytophagales</taxon>
        <taxon>Hymenobacteraceae</taxon>
        <taxon>Adhaeribacter</taxon>
        <taxon>environmental samples</taxon>
    </lineage>
</organism>
<protein>
    <submittedName>
        <fullName evidence="1">TIM barrel protein possibly involved in myo-inositol catabolism</fullName>
    </submittedName>
</protein>
<dbReference type="SUPFAM" id="SSF51658">
    <property type="entry name" value="Xylose isomerase-like"/>
    <property type="match status" value="1"/>
</dbReference>
<reference evidence="1" key="1">
    <citation type="submission" date="2020-02" db="EMBL/GenBank/DDBJ databases">
        <authorList>
            <person name="Meier V. D."/>
        </authorList>
    </citation>
    <scope>NUCLEOTIDE SEQUENCE</scope>
    <source>
        <strain evidence="1">AVDCRST_MAG95</strain>
    </source>
</reference>
<dbReference type="EMBL" id="CADCTJ010000180">
    <property type="protein sequence ID" value="CAA9221620.1"/>
    <property type="molecule type" value="Genomic_DNA"/>
</dbReference>
<name>A0A6J4HDE1_9BACT</name>
<accession>A0A6J4HDE1</accession>
<dbReference type="NCBIfam" id="NF035939">
    <property type="entry name" value="TIM_EboE"/>
    <property type="match status" value="1"/>
</dbReference>
<evidence type="ECO:0000313" key="1">
    <source>
        <dbReference type="EMBL" id="CAA9221620.1"/>
    </source>
</evidence>
<gene>
    <name evidence="1" type="ORF">AVDCRST_MAG95-566</name>
</gene>
<proteinExistence type="predicted"/>
<dbReference type="AlphaFoldDB" id="A0A6J4HDE1"/>